<dbReference type="InParanoid" id="A0A024GDK2"/>
<keyword evidence="3" id="KW-0540">Nuclease</keyword>
<dbReference type="STRING" id="65357.A0A024GDK2"/>
<evidence type="ECO:0000256" key="11">
    <source>
        <dbReference type="PIRSR" id="PIRSR610347-3"/>
    </source>
</evidence>
<keyword evidence="5" id="KW-0378">Hydrolase</keyword>
<comment type="caution">
    <text evidence="12">The sequence shown here is derived from an EMBL/GenBank/DDBJ whole genome shotgun (WGS) entry which is preliminary data.</text>
</comment>
<evidence type="ECO:0000256" key="6">
    <source>
        <dbReference type="ARBA" id="ARBA00022839"/>
    </source>
</evidence>
<keyword evidence="7" id="KW-0234">DNA repair</keyword>
<feature type="site" description="Interaction with DNA" evidence="11">
    <location>
        <position position="348"/>
    </location>
</feature>
<evidence type="ECO:0000256" key="3">
    <source>
        <dbReference type="ARBA" id="ARBA00022722"/>
    </source>
</evidence>
<dbReference type="GO" id="GO:0004527">
    <property type="term" value="F:exonuclease activity"/>
    <property type="evidence" value="ECO:0007669"/>
    <property type="project" value="UniProtKB-KW"/>
</dbReference>
<evidence type="ECO:0000313" key="13">
    <source>
        <dbReference type="Proteomes" id="UP000053237"/>
    </source>
</evidence>
<protein>
    <recommendedName>
        <fullName evidence="14">Tyrosyl-DNA phosphodiesterase 1</fullName>
    </recommendedName>
</protein>
<keyword evidence="8" id="KW-0539">Nucleus</keyword>
<keyword evidence="13" id="KW-1185">Reference proteome</keyword>
<evidence type="ECO:0000256" key="8">
    <source>
        <dbReference type="ARBA" id="ARBA00023242"/>
    </source>
</evidence>
<reference evidence="12 13" key="1">
    <citation type="submission" date="2012-05" db="EMBL/GenBank/DDBJ databases">
        <title>Recombination and specialization in a pathogen metapopulation.</title>
        <authorList>
            <person name="Gardiner A."/>
            <person name="Kemen E."/>
            <person name="Schultz-Larsen T."/>
            <person name="MacLean D."/>
            <person name="Van Oosterhout C."/>
            <person name="Jones J.D.G."/>
        </authorList>
    </citation>
    <scope>NUCLEOTIDE SEQUENCE [LARGE SCALE GENOMIC DNA]</scope>
    <source>
        <strain evidence="12 13">Ac Nc2</strain>
    </source>
</reference>
<dbReference type="GO" id="GO:0006281">
    <property type="term" value="P:DNA repair"/>
    <property type="evidence" value="ECO:0007669"/>
    <property type="project" value="UniProtKB-KW"/>
</dbReference>
<dbReference type="SUPFAM" id="SSF56024">
    <property type="entry name" value="Phospholipase D/nuclease"/>
    <property type="match status" value="2"/>
</dbReference>
<evidence type="ECO:0000256" key="5">
    <source>
        <dbReference type="ARBA" id="ARBA00022801"/>
    </source>
</evidence>
<dbReference type="InterPro" id="IPR010347">
    <property type="entry name" value="Tdp1"/>
</dbReference>
<dbReference type="AlphaFoldDB" id="A0A024GDK2"/>
<evidence type="ECO:0000256" key="9">
    <source>
        <dbReference type="PIRSR" id="PIRSR610347-1"/>
    </source>
</evidence>
<comment type="similarity">
    <text evidence="2">Belongs to the tyrosyl-DNA phosphodiesterase family.</text>
</comment>
<dbReference type="OrthoDB" id="47785at2759"/>
<accession>A0A024GDK2</accession>
<dbReference type="PANTHER" id="PTHR12415">
    <property type="entry name" value="TYROSYL-DNA PHOSPHODIESTERASE 1"/>
    <property type="match status" value="1"/>
</dbReference>
<evidence type="ECO:0000256" key="10">
    <source>
        <dbReference type="PIRSR" id="PIRSR610347-2"/>
    </source>
</evidence>
<feature type="active site" description="Nucleophile" evidence="9">
    <location>
        <position position="100"/>
    </location>
</feature>
<sequence length="443" mass="51366">MLARDSKRRKWNCQSLDTETENEYSIALKDLLKGEFTSCLLSNYMYNVPWLMQQCTRLQQVPVILVHGERDQQRLNQDCQKYTNIKAVAPYLPIPFGTHHSKMMIILYADKVRVAIFTANFLPIDWSNKTQGIWYQDFGLLDETGTSTRKSLWPEFINFKADLIDYLSHLHQTHLRELCLTLKRYDFSTANVALVASVPGTHKNQDMHKYGHLRMRRLLQALDSWSKKYPLICQFSSLGSLTEPWLYDEFAESLQAHTAKNTLPPLHLIWPSAEQVKNSIEGWNAGRAIPCPLKNMKPFLHKFLRKWNPPSILHRANAMPHIKTYAQFDPAETEGTLRWALLSSANLSSAAWGSYQKKKNQFMIRSFELGVLFHPKIYRNDHLCTDHLVAVGTPADDSSLENIIRVPIPYNFPLLEYDTKQDEPWVWNLVRDIPDRIGACYMP</sequence>
<evidence type="ECO:0008006" key="14">
    <source>
        <dbReference type="Google" id="ProtNLM"/>
    </source>
</evidence>
<keyword evidence="4" id="KW-0227">DNA damage</keyword>
<dbReference type="GO" id="GO:0003697">
    <property type="term" value="F:single-stranded DNA binding"/>
    <property type="evidence" value="ECO:0007669"/>
    <property type="project" value="TreeGrafter"/>
</dbReference>
<dbReference type="PANTHER" id="PTHR12415:SF0">
    <property type="entry name" value="TYROSYL-DNA PHOSPHODIESTERASE 1"/>
    <property type="match status" value="1"/>
</dbReference>
<dbReference type="Pfam" id="PF06087">
    <property type="entry name" value="Tyr-DNA_phospho"/>
    <property type="match status" value="1"/>
</dbReference>
<proteinExistence type="inferred from homology"/>
<dbReference type="GO" id="GO:0003690">
    <property type="term" value="F:double-stranded DNA binding"/>
    <property type="evidence" value="ECO:0007669"/>
    <property type="project" value="TreeGrafter"/>
</dbReference>
<evidence type="ECO:0000256" key="1">
    <source>
        <dbReference type="ARBA" id="ARBA00004123"/>
    </source>
</evidence>
<keyword evidence="6" id="KW-0269">Exonuclease</keyword>
<feature type="binding site" evidence="10">
    <location>
        <position position="102"/>
    </location>
    <ligand>
        <name>substrate</name>
    </ligand>
</feature>
<dbReference type="Proteomes" id="UP000053237">
    <property type="component" value="Unassembled WGS sequence"/>
</dbReference>
<evidence type="ECO:0000256" key="4">
    <source>
        <dbReference type="ARBA" id="ARBA00022763"/>
    </source>
</evidence>
<dbReference type="EMBL" id="CAIX01000069">
    <property type="protein sequence ID" value="CCI44384.1"/>
    <property type="molecule type" value="Genomic_DNA"/>
</dbReference>
<evidence type="ECO:0000256" key="2">
    <source>
        <dbReference type="ARBA" id="ARBA00010205"/>
    </source>
</evidence>
<name>A0A024GDK2_9STRA</name>
<feature type="binding site" evidence="10">
    <location>
        <position position="323"/>
    </location>
    <ligand>
        <name>substrate</name>
    </ligand>
</feature>
<comment type="subcellular location">
    <subcellularLocation>
        <location evidence="1">Nucleus</location>
    </subcellularLocation>
</comment>
<dbReference type="CDD" id="cd09122">
    <property type="entry name" value="PLDc_Tdp1_1"/>
    <property type="match status" value="1"/>
</dbReference>
<feature type="active site" description="Proton donor/acceptor" evidence="9">
    <location>
        <position position="321"/>
    </location>
</feature>
<organism evidence="12 13">
    <name type="scientific">Albugo candida</name>
    <dbReference type="NCBI Taxonomy" id="65357"/>
    <lineage>
        <taxon>Eukaryota</taxon>
        <taxon>Sar</taxon>
        <taxon>Stramenopiles</taxon>
        <taxon>Oomycota</taxon>
        <taxon>Peronosporomycetes</taxon>
        <taxon>Albuginales</taxon>
        <taxon>Albuginaceae</taxon>
        <taxon>Albugo</taxon>
    </lineage>
</organism>
<evidence type="ECO:0000256" key="7">
    <source>
        <dbReference type="ARBA" id="ARBA00023204"/>
    </source>
</evidence>
<evidence type="ECO:0000313" key="12">
    <source>
        <dbReference type="EMBL" id="CCI44384.1"/>
    </source>
</evidence>
<dbReference type="GO" id="GO:0005634">
    <property type="term" value="C:nucleus"/>
    <property type="evidence" value="ECO:0007669"/>
    <property type="project" value="UniProtKB-SubCell"/>
</dbReference>
<gene>
    <name evidence="12" type="ORF">BN9_051930</name>
</gene>
<dbReference type="GO" id="GO:0017005">
    <property type="term" value="F:3'-tyrosyl-DNA phosphodiesterase activity"/>
    <property type="evidence" value="ECO:0007669"/>
    <property type="project" value="TreeGrafter"/>
</dbReference>
<dbReference type="Gene3D" id="3.30.870.10">
    <property type="entry name" value="Endonuclease Chain A"/>
    <property type="match status" value="2"/>
</dbReference>